<dbReference type="EMBL" id="KZ819636">
    <property type="protein sequence ID" value="PWN89983.1"/>
    <property type="molecule type" value="Genomic_DNA"/>
</dbReference>
<dbReference type="InterPro" id="IPR016939">
    <property type="entry name" value="Ribosomal_mS23_fun"/>
</dbReference>
<evidence type="ECO:0000256" key="6">
    <source>
        <dbReference type="ARBA" id="ARBA00035137"/>
    </source>
</evidence>
<gene>
    <name evidence="9" type="ORF">FA10DRAFT_301276</name>
</gene>
<dbReference type="OrthoDB" id="5542239at2759"/>
<sequence>MPRRIPTQVGQSLSRLVRGGYLKSVPRSYETMLLHPPAPLPPRTPTARSSYDTTAASSSHAHSLDLDAPRPRRDPLNAKKKHHAQKPKLTPQPIVYLADRVRSRFYKDHPWETLRPRVLVEAEKLAPARKLGPEAADLRYWGRNPGPEEVVACTLHLHEHHGLSLSQAYHHTLSSYHALRAEHETASRSALFEALAYGATFNNSPALPNGSGSGGAAETVRGYQKEANELAKGAAYFYQSRGEAAVADNATALKAKSIKNPSTVFSKGEQYLQAALASREMSNLPVSESAGRRQGLNNIESQD</sequence>
<evidence type="ECO:0000256" key="7">
    <source>
        <dbReference type="ARBA" id="ARBA00035421"/>
    </source>
</evidence>
<proteinExistence type="inferred from homology"/>
<name>A0A316YPK3_9BASI</name>
<dbReference type="Proteomes" id="UP000245768">
    <property type="component" value="Unassembled WGS sequence"/>
</dbReference>
<protein>
    <recommendedName>
        <fullName evidence="6">Small ribosomal subunit protein mS23</fullName>
    </recommendedName>
    <alternativeName>
        <fullName evidence="7">37S ribosomal protein S25, mitochondrial</fullName>
    </alternativeName>
</protein>
<evidence type="ECO:0000256" key="5">
    <source>
        <dbReference type="ARBA" id="ARBA00023274"/>
    </source>
</evidence>
<feature type="compositionally biased region" description="Low complexity" evidence="8">
    <location>
        <begin position="45"/>
        <end position="61"/>
    </location>
</feature>
<organism evidence="9 10">
    <name type="scientific">Acaromyces ingoldii</name>
    <dbReference type="NCBI Taxonomy" id="215250"/>
    <lineage>
        <taxon>Eukaryota</taxon>
        <taxon>Fungi</taxon>
        <taxon>Dikarya</taxon>
        <taxon>Basidiomycota</taxon>
        <taxon>Ustilaginomycotina</taxon>
        <taxon>Exobasidiomycetes</taxon>
        <taxon>Exobasidiales</taxon>
        <taxon>Cryptobasidiaceae</taxon>
        <taxon>Acaromyces</taxon>
    </lineage>
</organism>
<reference evidence="9 10" key="1">
    <citation type="journal article" date="2018" name="Mol. Biol. Evol.">
        <title>Broad Genomic Sampling Reveals a Smut Pathogenic Ancestry of the Fungal Clade Ustilaginomycotina.</title>
        <authorList>
            <person name="Kijpornyongpan T."/>
            <person name="Mondo S.J."/>
            <person name="Barry K."/>
            <person name="Sandor L."/>
            <person name="Lee J."/>
            <person name="Lipzen A."/>
            <person name="Pangilinan J."/>
            <person name="LaButti K."/>
            <person name="Hainaut M."/>
            <person name="Henrissat B."/>
            <person name="Grigoriev I.V."/>
            <person name="Spatafora J.W."/>
            <person name="Aime M.C."/>
        </authorList>
    </citation>
    <scope>NUCLEOTIDE SEQUENCE [LARGE SCALE GENOMIC DNA]</scope>
    <source>
        <strain evidence="9 10">MCA 4198</strain>
    </source>
</reference>
<evidence type="ECO:0000256" key="1">
    <source>
        <dbReference type="ARBA" id="ARBA00004173"/>
    </source>
</evidence>
<evidence type="ECO:0000256" key="2">
    <source>
        <dbReference type="ARBA" id="ARBA00009864"/>
    </source>
</evidence>
<feature type="region of interest" description="Disordered" evidence="8">
    <location>
        <begin position="33"/>
        <end position="90"/>
    </location>
</feature>
<keyword evidence="5" id="KW-0687">Ribonucleoprotein</keyword>
<dbReference type="PANTHER" id="PTHR37799">
    <property type="entry name" value="37S RIBOSOMAL PROTEIN S25, MITOCHONDRIAL"/>
    <property type="match status" value="1"/>
</dbReference>
<keyword evidence="4" id="KW-0496">Mitochondrion</keyword>
<evidence type="ECO:0000256" key="8">
    <source>
        <dbReference type="SAM" id="MobiDB-lite"/>
    </source>
</evidence>
<accession>A0A316YPK3</accession>
<dbReference type="GO" id="GO:0005763">
    <property type="term" value="C:mitochondrial small ribosomal subunit"/>
    <property type="evidence" value="ECO:0007669"/>
    <property type="project" value="InterPro"/>
</dbReference>
<dbReference type="InParanoid" id="A0A316YPK3"/>
<comment type="subcellular location">
    <subcellularLocation>
        <location evidence="1">Mitochondrion</location>
    </subcellularLocation>
</comment>
<comment type="similarity">
    <text evidence="2">Belongs to the mitochondrion-specific ribosomal protein mS23 family.</text>
</comment>
<evidence type="ECO:0000313" key="9">
    <source>
        <dbReference type="EMBL" id="PWN89983.1"/>
    </source>
</evidence>
<keyword evidence="10" id="KW-1185">Reference proteome</keyword>
<dbReference type="Pfam" id="PF13741">
    <property type="entry name" value="MRP-S25"/>
    <property type="match status" value="1"/>
</dbReference>
<evidence type="ECO:0000256" key="3">
    <source>
        <dbReference type="ARBA" id="ARBA00022980"/>
    </source>
</evidence>
<dbReference type="GO" id="GO:0003735">
    <property type="term" value="F:structural constituent of ribosome"/>
    <property type="evidence" value="ECO:0007669"/>
    <property type="project" value="InterPro"/>
</dbReference>
<dbReference type="GeneID" id="37046878"/>
<dbReference type="STRING" id="215250.A0A316YPK3"/>
<dbReference type="PANTHER" id="PTHR37799:SF1">
    <property type="entry name" value="SMALL RIBOSOMAL SUBUNIT PROTEIN MS23"/>
    <property type="match status" value="1"/>
</dbReference>
<feature type="region of interest" description="Disordered" evidence="8">
    <location>
        <begin position="282"/>
        <end position="303"/>
    </location>
</feature>
<keyword evidence="3" id="KW-0689">Ribosomal protein</keyword>
<dbReference type="RefSeq" id="XP_025377181.1">
    <property type="nucleotide sequence ID" value="XM_025524962.1"/>
</dbReference>
<evidence type="ECO:0000313" key="10">
    <source>
        <dbReference type="Proteomes" id="UP000245768"/>
    </source>
</evidence>
<feature type="compositionally biased region" description="Basic and acidic residues" evidence="8">
    <location>
        <begin position="62"/>
        <end position="77"/>
    </location>
</feature>
<dbReference type="AlphaFoldDB" id="A0A316YPK3"/>
<evidence type="ECO:0000256" key="4">
    <source>
        <dbReference type="ARBA" id="ARBA00023128"/>
    </source>
</evidence>